<dbReference type="RefSeq" id="XP_046065030.1">
    <property type="nucleotide sequence ID" value="XM_046201745.1"/>
</dbReference>
<gene>
    <name evidence="2" type="ORF">OGAPHI_000101</name>
</gene>
<evidence type="ECO:0000313" key="2">
    <source>
        <dbReference type="EMBL" id="KAH3671915.1"/>
    </source>
</evidence>
<evidence type="ECO:0000256" key="1">
    <source>
        <dbReference type="SAM" id="MobiDB-lite"/>
    </source>
</evidence>
<dbReference type="GeneID" id="70232069"/>
<accession>A0A9P8TB15</accession>
<organism evidence="2 3">
    <name type="scientific">Ogataea philodendri</name>
    <dbReference type="NCBI Taxonomy" id="1378263"/>
    <lineage>
        <taxon>Eukaryota</taxon>
        <taxon>Fungi</taxon>
        <taxon>Dikarya</taxon>
        <taxon>Ascomycota</taxon>
        <taxon>Saccharomycotina</taxon>
        <taxon>Pichiomycetes</taxon>
        <taxon>Pichiales</taxon>
        <taxon>Pichiaceae</taxon>
        <taxon>Ogataea</taxon>
    </lineage>
</organism>
<comment type="caution">
    <text evidence="2">The sequence shown here is derived from an EMBL/GenBank/DDBJ whole genome shotgun (WGS) entry which is preliminary data.</text>
</comment>
<reference evidence="2" key="2">
    <citation type="submission" date="2021-01" db="EMBL/GenBank/DDBJ databases">
        <authorList>
            <person name="Schikora-Tamarit M.A."/>
        </authorList>
    </citation>
    <scope>NUCLEOTIDE SEQUENCE</scope>
    <source>
        <strain evidence="2">CBS6075</strain>
    </source>
</reference>
<dbReference type="Proteomes" id="UP000769157">
    <property type="component" value="Unassembled WGS sequence"/>
</dbReference>
<dbReference type="EMBL" id="JAEUBE010000042">
    <property type="protein sequence ID" value="KAH3671915.1"/>
    <property type="molecule type" value="Genomic_DNA"/>
</dbReference>
<name>A0A9P8TB15_9ASCO</name>
<evidence type="ECO:0000313" key="3">
    <source>
        <dbReference type="Proteomes" id="UP000769157"/>
    </source>
</evidence>
<protein>
    <submittedName>
        <fullName evidence="2">Uncharacterized protein</fullName>
    </submittedName>
</protein>
<feature type="region of interest" description="Disordered" evidence="1">
    <location>
        <begin position="15"/>
        <end position="35"/>
    </location>
</feature>
<reference evidence="2" key="1">
    <citation type="journal article" date="2021" name="Open Biol.">
        <title>Shared evolutionary footprints suggest mitochondrial oxidative damage underlies multiple complex I losses in fungi.</title>
        <authorList>
            <person name="Schikora-Tamarit M.A."/>
            <person name="Marcet-Houben M."/>
            <person name="Nosek J."/>
            <person name="Gabaldon T."/>
        </authorList>
    </citation>
    <scope>NUCLEOTIDE SEQUENCE</scope>
    <source>
        <strain evidence="2">CBS6075</strain>
    </source>
</reference>
<dbReference type="AlphaFoldDB" id="A0A9P8TB15"/>
<keyword evidence="3" id="KW-1185">Reference proteome</keyword>
<proteinExistence type="predicted"/>
<sequence length="154" mass="17216">MLRESLIVSVHHLHHSNDANGEGDTPNNQDDEEESGQCALTITDGAKIATDCTTTAIIELGCCETWSELLRWLLRTMILAASPNATHDRNRVKILKNSGMYELFMMMSPSQGFHSFLFSEIQKPACDRYFVLSYGPELFPLDSPESMYDDSGPP</sequence>